<keyword evidence="1" id="KW-0472">Membrane</keyword>
<dbReference type="Proteomes" id="UP000231962">
    <property type="component" value="Unassembled WGS sequence"/>
</dbReference>
<accession>A0A2M9ZPM3</accession>
<evidence type="ECO:0000313" key="5">
    <source>
        <dbReference type="Proteomes" id="UP000231990"/>
    </source>
</evidence>
<comment type="caution">
    <text evidence="3">The sequence shown here is derived from an EMBL/GenBank/DDBJ whole genome shotgun (WGS) entry which is preliminary data.</text>
</comment>
<feature type="transmembrane region" description="Helical" evidence="1">
    <location>
        <begin position="69"/>
        <end position="91"/>
    </location>
</feature>
<sequence length="127" mass="13948">MKIATITVRSLMGLLFTYASIAILFKLVPQPEQTGNMKIFMDGIAASGYLLTLLKLTELACGIALLTGYFVPLALIVISPVIVNIFFVHLFLAHEGLPIAIFLVLANSFLGYSYRKHFVTVLTAKKL</sequence>
<feature type="transmembrane region" description="Helical" evidence="1">
    <location>
        <begin position="97"/>
        <end position="114"/>
    </location>
</feature>
<dbReference type="EMBL" id="NPDY01000002">
    <property type="protein sequence ID" value="PJZ70959.1"/>
    <property type="molecule type" value="Genomic_DNA"/>
</dbReference>
<keyword evidence="4" id="KW-1185">Reference proteome</keyword>
<proteinExistence type="predicted"/>
<feature type="transmembrane region" description="Helical" evidence="1">
    <location>
        <begin position="39"/>
        <end position="57"/>
    </location>
</feature>
<name>A0A2M9ZPM3_9LEPT</name>
<gene>
    <name evidence="2" type="ORF">CH360_05075</name>
    <name evidence="3" type="ORF">CH373_06345</name>
</gene>
<reference evidence="4 5" key="1">
    <citation type="submission" date="2017-07" db="EMBL/GenBank/DDBJ databases">
        <title>Leptospira spp. isolated from tropical soils.</title>
        <authorList>
            <person name="Thibeaux R."/>
            <person name="Iraola G."/>
            <person name="Ferres I."/>
            <person name="Bierque E."/>
            <person name="Girault D."/>
            <person name="Soupe-Gilbert M.-E."/>
            <person name="Picardeau M."/>
            <person name="Goarant C."/>
        </authorList>
    </citation>
    <scope>NUCLEOTIDE SEQUENCE [LARGE SCALE GENOMIC DNA]</scope>
    <source>
        <strain evidence="3 5">FH1-B-B1</strain>
        <strain evidence="2 4">FH1-B-C1</strain>
    </source>
</reference>
<evidence type="ECO:0000313" key="4">
    <source>
        <dbReference type="Proteomes" id="UP000231962"/>
    </source>
</evidence>
<evidence type="ECO:0000313" key="2">
    <source>
        <dbReference type="EMBL" id="PJZ70959.1"/>
    </source>
</evidence>
<dbReference type="Proteomes" id="UP000231990">
    <property type="component" value="Unassembled WGS sequence"/>
</dbReference>
<dbReference type="OrthoDB" id="341561at2"/>
<keyword evidence="1" id="KW-0812">Transmembrane</keyword>
<dbReference type="AlphaFoldDB" id="A0A2M9ZPM3"/>
<evidence type="ECO:0000256" key="1">
    <source>
        <dbReference type="SAM" id="Phobius"/>
    </source>
</evidence>
<feature type="transmembrane region" description="Helical" evidence="1">
    <location>
        <begin position="7"/>
        <end position="27"/>
    </location>
</feature>
<evidence type="ECO:0000313" key="3">
    <source>
        <dbReference type="EMBL" id="PJZ74027.1"/>
    </source>
</evidence>
<protein>
    <submittedName>
        <fullName evidence="3">DoxX family protein</fullName>
    </submittedName>
</protein>
<keyword evidence="1" id="KW-1133">Transmembrane helix</keyword>
<dbReference type="EMBL" id="NPDZ01000003">
    <property type="protein sequence ID" value="PJZ74027.1"/>
    <property type="molecule type" value="Genomic_DNA"/>
</dbReference>
<organism evidence="3 5">
    <name type="scientific">Leptospira perolatii</name>
    <dbReference type="NCBI Taxonomy" id="2023191"/>
    <lineage>
        <taxon>Bacteria</taxon>
        <taxon>Pseudomonadati</taxon>
        <taxon>Spirochaetota</taxon>
        <taxon>Spirochaetia</taxon>
        <taxon>Leptospirales</taxon>
        <taxon>Leptospiraceae</taxon>
        <taxon>Leptospira</taxon>
    </lineage>
</organism>